<proteinExistence type="predicted"/>
<organism evidence="2 3">
    <name type="scientific">Syphacia muris</name>
    <dbReference type="NCBI Taxonomy" id="451379"/>
    <lineage>
        <taxon>Eukaryota</taxon>
        <taxon>Metazoa</taxon>
        <taxon>Ecdysozoa</taxon>
        <taxon>Nematoda</taxon>
        <taxon>Chromadorea</taxon>
        <taxon>Rhabditida</taxon>
        <taxon>Spirurina</taxon>
        <taxon>Oxyuridomorpha</taxon>
        <taxon>Oxyuroidea</taxon>
        <taxon>Oxyuridae</taxon>
        <taxon>Syphacia</taxon>
    </lineage>
</organism>
<dbReference type="WBParaSite" id="SMUV_0000614001-mRNA-1">
    <property type="protein sequence ID" value="SMUV_0000614001-mRNA-1"/>
    <property type="gene ID" value="SMUV_0000614001"/>
</dbReference>
<reference evidence="3" key="1">
    <citation type="submission" date="2017-02" db="UniProtKB">
        <authorList>
            <consortium name="WormBaseParasite"/>
        </authorList>
    </citation>
    <scope>IDENTIFICATION</scope>
</reference>
<evidence type="ECO:0000256" key="1">
    <source>
        <dbReference type="SAM" id="MobiDB-lite"/>
    </source>
</evidence>
<evidence type="ECO:0000313" key="2">
    <source>
        <dbReference type="Proteomes" id="UP000046393"/>
    </source>
</evidence>
<keyword evidence="2" id="KW-1185">Reference proteome</keyword>
<evidence type="ECO:0000313" key="3">
    <source>
        <dbReference type="WBParaSite" id="SMUV_0000614001-mRNA-1"/>
    </source>
</evidence>
<sequence length="71" mass="8134">MICQEETRKSGGEMGKKKESDAKDGRKEKKMTTSFVRCGQRQDRFNLLVVAEAEAEVSESQTEFNELSLFR</sequence>
<feature type="compositionally biased region" description="Basic and acidic residues" evidence="1">
    <location>
        <begin position="1"/>
        <end position="31"/>
    </location>
</feature>
<dbReference type="Proteomes" id="UP000046393">
    <property type="component" value="Unplaced"/>
</dbReference>
<dbReference type="AlphaFoldDB" id="A0A0N5ANF6"/>
<name>A0A0N5ANF6_9BILA</name>
<feature type="region of interest" description="Disordered" evidence="1">
    <location>
        <begin position="1"/>
        <end position="34"/>
    </location>
</feature>
<protein>
    <submittedName>
        <fullName evidence="3">Uncharacterized protein</fullName>
    </submittedName>
</protein>
<accession>A0A0N5ANF6</accession>